<gene>
    <name evidence="1" type="ORF">OL497_23965</name>
</gene>
<accession>A0ABT3ISM3</accession>
<comment type="caution">
    <text evidence="1">The sequence shown here is derived from an EMBL/GenBank/DDBJ whole genome shotgun (WGS) entry which is preliminary data.</text>
</comment>
<dbReference type="Proteomes" id="UP001207742">
    <property type="component" value="Unassembled WGS sequence"/>
</dbReference>
<name>A0ABT3ISM3_9BACT</name>
<dbReference type="GO" id="GO:0003677">
    <property type="term" value="F:DNA binding"/>
    <property type="evidence" value="ECO:0007669"/>
    <property type="project" value="UniProtKB-KW"/>
</dbReference>
<dbReference type="EMBL" id="JAPDNS010000002">
    <property type="protein sequence ID" value="MCW3486975.1"/>
    <property type="molecule type" value="Genomic_DNA"/>
</dbReference>
<dbReference type="PANTHER" id="PTHR38479:SF2">
    <property type="entry name" value="WINGED HELIX DNA-BINDING DOMAIN-CONTAINING PROTEIN"/>
    <property type="match status" value="1"/>
</dbReference>
<dbReference type="PANTHER" id="PTHR38479">
    <property type="entry name" value="LMO0824 PROTEIN"/>
    <property type="match status" value="1"/>
</dbReference>
<reference evidence="1 2" key="1">
    <citation type="submission" date="2022-10" db="EMBL/GenBank/DDBJ databases">
        <title>Chitinophaga nivalis PC15 sp. nov., isolated from Pyeongchang county, South Korea.</title>
        <authorList>
            <person name="Trinh H.N."/>
        </authorList>
    </citation>
    <scope>NUCLEOTIDE SEQUENCE [LARGE SCALE GENOMIC DNA]</scope>
    <source>
        <strain evidence="1 2">PC14</strain>
    </source>
</reference>
<keyword evidence="1" id="KW-0238">DNA-binding</keyword>
<dbReference type="RefSeq" id="WP_264733790.1">
    <property type="nucleotide sequence ID" value="NZ_JAPDNR010000001.1"/>
</dbReference>
<evidence type="ECO:0000313" key="2">
    <source>
        <dbReference type="Proteomes" id="UP001207742"/>
    </source>
</evidence>
<dbReference type="Pfam" id="PF06224">
    <property type="entry name" value="AlkZ-like"/>
    <property type="match status" value="1"/>
</dbReference>
<evidence type="ECO:0000313" key="1">
    <source>
        <dbReference type="EMBL" id="MCW3486975.1"/>
    </source>
</evidence>
<dbReference type="InterPro" id="IPR009351">
    <property type="entry name" value="AlkZ-like"/>
</dbReference>
<organism evidence="1 2">
    <name type="scientific">Chitinophaga nivalis</name>
    <dbReference type="NCBI Taxonomy" id="2991709"/>
    <lineage>
        <taxon>Bacteria</taxon>
        <taxon>Pseudomonadati</taxon>
        <taxon>Bacteroidota</taxon>
        <taxon>Chitinophagia</taxon>
        <taxon>Chitinophagales</taxon>
        <taxon>Chitinophagaceae</taxon>
        <taxon>Chitinophaga</taxon>
    </lineage>
</organism>
<keyword evidence="2" id="KW-1185">Reference proteome</keyword>
<sequence length="359" mass="39167">MLSSDIRQLRLQSQQLLHTGFQQPADIVSWMGAMQGQEFGNSKWAIGTRLPGITTSAVEAAIANRSVIRTWMLRGTLHLVAASDLHWMLALIRDGAKSKMRTVITQSGLDEATLKKVNKLFIKLLEGGQQLTRKALAAAIEAKGIDTSGQKMSHLLWQASFDGILCHGPLEGKQFTFTLLKDWIPAGETYSRAAALAKLALRYFTSHGPATVADFAWWSGFATGEANAALEAVKKDLVSLQLGAATYWMAPGNTLAPADTTLLLPAFDEYFIAYKDRSHSIDTQHIDKVMTVNGIFNPVIVFNGELAGTWKKTQNKAGITIELAPFKPLKKAQYKALEQAAATYAAFSEEKLAGLQTGQ</sequence>
<protein>
    <submittedName>
        <fullName evidence="1">Winged helix DNA-binding domain-containing protein</fullName>
    </submittedName>
</protein>
<proteinExistence type="predicted"/>